<keyword evidence="4 7" id="KW-0812">Transmembrane</keyword>
<feature type="transmembrane region" description="Helical" evidence="7">
    <location>
        <begin position="317"/>
        <end position="337"/>
    </location>
</feature>
<evidence type="ECO:0000313" key="10">
    <source>
        <dbReference type="EMBL" id="QDT53507.1"/>
    </source>
</evidence>
<feature type="transmembrane region" description="Helical" evidence="7">
    <location>
        <begin position="266"/>
        <end position="285"/>
    </location>
</feature>
<dbReference type="InterPro" id="IPR003838">
    <property type="entry name" value="ABC3_permease_C"/>
</dbReference>
<evidence type="ECO:0000256" key="1">
    <source>
        <dbReference type="ARBA" id="ARBA00004651"/>
    </source>
</evidence>
<dbReference type="Pfam" id="PF12704">
    <property type="entry name" value="MacB_PCD"/>
    <property type="match status" value="1"/>
</dbReference>
<dbReference type="PANTHER" id="PTHR30489:SF0">
    <property type="entry name" value="LIPOPROTEIN-RELEASING SYSTEM TRANSMEMBRANE PROTEIN LOLE"/>
    <property type="match status" value="1"/>
</dbReference>
<accession>A0A517SBJ3</accession>
<evidence type="ECO:0000313" key="11">
    <source>
        <dbReference type="Proteomes" id="UP000315700"/>
    </source>
</evidence>
<feature type="domain" description="ABC3 transporter permease C-terminal" evidence="8">
    <location>
        <begin position="269"/>
        <end position="389"/>
    </location>
</feature>
<feature type="transmembrane region" description="Helical" evidence="7">
    <location>
        <begin position="702"/>
        <end position="725"/>
    </location>
</feature>
<dbReference type="OrthoDB" id="5137249at2"/>
<dbReference type="KEGG" id="ccos:Pan44_15290"/>
<proteinExistence type="inferred from homology"/>
<dbReference type="Proteomes" id="UP000315700">
    <property type="component" value="Chromosome"/>
</dbReference>
<name>A0A517SBJ3_9PLAN</name>
<gene>
    <name evidence="10" type="ORF">Pan44_15290</name>
</gene>
<dbReference type="Pfam" id="PF02687">
    <property type="entry name" value="FtsX"/>
    <property type="match status" value="2"/>
</dbReference>
<protein>
    <submittedName>
        <fullName evidence="10">Outer membrane-specific lipoprotein transporter subunit LolC</fullName>
    </submittedName>
</protein>
<dbReference type="InterPro" id="IPR025857">
    <property type="entry name" value="MacB_PCD"/>
</dbReference>
<sequence>MKALDRKLLRNLWQMRGQAIAIAAVMGCGVAAFVMALSTLRSLESTRAAYYERYRFADVFAHVKRAPRSLQPRMEAIRGVDRVHPRIVADATLDIAGMTEPAIARLISVPDHDVPPLCTLHLRLGRMPEPGRNNEVLAGEAFATAQGLKLGDEVHAVINGRKQPLTVVGIALSPEYIFSIREGDILPDDKHFGVFWMCETELEAAYDMDGAWNDVLFKLSPDASLPAVMAAVDELLERYGGLGCYEAADQISNRYISSEIQQLEKMSILAPSIFLSVAAFLLNVVMSRVISTQREEIAALKAFGYTKWEVGGHFLKLVLMVTTVGVTGGVLLGIWLGNGMTQMYTKFYHFPHFTFVFDPRVIGWALLISGAAAIAGTVGAVYQAIRLPPAEAMRPEPPARYKKTLLERIGLQRLFSPTARIVLRNLERRIGKAAMSCTGIALAVSVLILGNFTEDAINYMIDIDFRLARRQDMTVTLIEPRSTRALTELAHLPGVERVDAFRQTFVRFRNQQHWKRALLLGLPDDIELFKVVGTDRRDTILPDQGVMLSRKLAEMLDVKPGELVTAEVLEGKRPTLRIPVTGLVEDLSGVWGYMRISELNRLLEEGTIVSGAYLAVDTKYKPVTYAQLKNTPQVASVTIREAMVESFRNTVAENLMRIKTMNVIFAVIIAFGVVYNTARISLAERSRELATLRVIGFTRAEISTVLLGELATLTIVAIPLGLLIGTGMSAAVAAQLDTDMFRVPFVISLSTYSFAVLVVLVASVVSSLLVRRRLDELDLIAVLKTRE</sequence>
<dbReference type="GO" id="GO:0098797">
    <property type="term" value="C:plasma membrane protein complex"/>
    <property type="evidence" value="ECO:0007669"/>
    <property type="project" value="TreeGrafter"/>
</dbReference>
<evidence type="ECO:0000256" key="2">
    <source>
        <dbReference type="ARBA" id="ARBA00005236"/>
    </source>
</evidence>
<evidence type="ECO:0000256" key="5">
    <source>
        <dbReference type="ARBA" id="ARBA00022989"/>
    </source>
</evidence>
<keyword evidence="5 7" id="KW-1133">Transmembrane helix</keyword>
<comment type="subcellular location">
    <subcellularLocation>
        <location evidence="1">Cell membrane</location>
        <topology evidence="1">Multi-pass membrane protein</topology>
    </subcellularLocation>
</comment>
<feature type="transmembrane region" description="Helical" evidence="7">
    <location>
        <begin position="20"/>
        <end position="40"/>
    </location>
</feature>
<evidence type="ECO:0000259" key="8">
    <source>
        <dbReference type="Pfam" id="PF02687"/>
    </source>
</evidence>
<feature type="transmembrane region" description="Helical" evidence="7">
    <location>
        <begin position="745"/>
        <end position="770"/>
    </location>
</feature>
<evidence type="ECO:0000256" key="7">
    <source>
        <dbReference type="SAM" id="Phobius"/>
    </source>
</evidence>
<dbReference type="EMBL" id="CP036271">
    <property type="protein sequence ID" value="QDT53507.1"/>
    <property type="molecule type" value="Genomic_DNA"/>
</dbReference>
<keyword evidence="6 7" id="KW-0472">Membrane</keyword>
<feature type="domain" description="ABC3 transporter permease C-terminal" evidence="8">
    <location>
        <begin position="663"/>
        <end position="773"/>
    </location>
</feature>
<keyword evidence="10" id="KW-0449">Lipoprotein</keyword>
<evidence type="ECO:0000259" key="9">
    <source>
        <dbReference type="Pfam" id="PF12704"/>
    </source>
</evidence>
<dbReference type="RefSeq" id="WP_145028767.1">
    <property type="nucleotide sequence ID" value="NZ_CP036271.1"/>
</dbReference>
<comment type="similarity">
    <text evidence="2">Belongs to the ABC-4 integral membrane protein family. LolC/E subfamily.</text>
</comment>
<keyword evidence="11" id="KW-1185">Reference proteome</keyword>
<dbReference type="GO" id="GO:0044874">
    <property type="term" value="P:lipoprotein localization to outer membrane"/>
    <property type="evidence" value="ECO:0007669"/>
    <property type="project" value="TreeGrafter"/>
</dbReference>
<keyword evidence="3" id="KW-1003">Cell membrane</keyword>
<dbReference type="PROSITE" id="PS51257">
    <property type="entry name" value="PROKAR_LIPOPROTEIN"/>
    <property type="match status" value="1"/>
</dbReference>
<organism evidence="10 11">
    <name type="scientific">Caulifigura coniformis</name>
    <dbReference type="NCBI Taxonomy" id="2527983"/>
    <lineage>
        <taxon>Bacteria</taxon>
        <taxon>Pseudomonadati</taxon>
        <taxon>Planctomycetota</taxon>
        <taxon>Planctomycetia</taxon>
        <taxon>Planctomycetales</taxon>
        <taxon>Planctomycetaceae</taxon>
        <taxon>Caulifigura</taxon>
    </lineage>
</organism>
<dbReference type="InParanoid" id="A0A517SBJ3"/>
<dbReference type="InterPro" id="IPR051447">
    <property type="entry name" value="Lipoprotein-release_system"/>
</dbReference>
<evidence type="ECO:0000256" key="4">
    <source>
        <dbReference type="ARBA" id="ARBA00022692"/>
    </source>
</evidence>
<dbReference type="AlphaFoldDB" id="A0A517SBJ3"/>
<evidence type="ECO:0000256" key="6">
    <source>
        <dbReference type="ARBA" id="ARBA00023136"/>
    </source>
</evidence>
<feature type="transmembrane region" description="Helical" evidence="7">
    <location>
        <begin position="361"/>
        <end position="385"/>
    </location>
</feature>
<feature type="domain" description="MacB-like periplasmic core" evidence="9">
    <location>
        <begin position="27"/>
        <end position="234"/>
    </location>
</feature>
<reference evidence="10 11" key="1">
    <citation type="submission" date="2019-02" db="EMBL/GenBank/DDBJ databases">
        <title>Deep-cultivation of Planctomycetes and their phenomic and genomic characterization uncovers novel biology.</title>
        <authorList>
            <person name="Wiegand S."/>
            <person name="Jogler M."/>
            <person name="Boedeker C."/>
            <person name="Pinto D."/>
            <person name="Vollmers J."/>
            <person name="Rivas-Marin E."/>
            <person name="Kohn T."/>
            <person name="Peeters S.H."/>
            <person name="Heuer A."/>
            <person name="Rast P."/>
            <person name="Oberbeckmann S."/>
            <person name="Bunk B."/>
            <person name="Jeske O."/>
            <person name="Meyerdierks A."/>
            <person name="Storesund J.E."/>
            <person name="Kallscheuer N."/>
            <person name="Luecker S."/>
            <person name="Lage O.M."/>
            <person name="Pohl T."/>
            <person name="Merkel B.J."/>
            <person name="Hornburger P."/>
            <person name="Mueller R.-W."/>
            <person name="Bruemmer F."/>
            <person name="Labrenz M."/>
            <person name="Spormann A.M."/>
            <person name="Op den Camp H."/>
            <person name="Overmann J."/>
            <person name="Amann R."/>
            <person name="Jetten M.S.M."/>
            <person name="Mascher T."/>
            <person name="Medema M.H."/>
            <person name="Devos D.P."/>
            <person name="Kaster A.-K."/>
            <person name="Ovreas L."/>
            <person name="Rohde M."/>
            <person name="Galperin M.Y."/>
            <person name="Jogler C."/>
        </authorList>
    </citation>
    <scope>NUCLEOTIDE SEQUENCE [LARGE SCALE GENOMIC DNA]</scope>
    <source>
        <strain evidence="10 11">Pan44</strain>
    </source>
</reference>
<feature type="transmembrane region" description="Helical" evidence="7">
    <location>
        <begin position="663"/>
        <end position="682"/>
    </location>
</feature>
<evidence type="ECO:0000256" key="3">
    <source>
        <dbReference type="ARBA" id="ARBA00022475"/>
    </source>
</evidence>
<dbReference type="PANTHER" id="PTHR30489">
    <property type="entry name" value="LIPOPROTEIN-RELEASING SYSTEM TRANSMEMBRANE PROTEIN LOLE"/>
    <property type="match status" value="1"/>
</dbReference>